<accession>A0A6A4VL62</accession>
<evidence type="ECO:0000256" key="5">
    <source>
        <dbReference type="ARBA" id="ARBA00022771"/>
    </source>
</evidence>
<dbReference type="PANTHER" id="PTHR13415">
    <property type="entry name" value="NUCLEAR FACTOR-RELATED"/>
    <property type="match status" value="1"/>
</dbReference>
<feature type="domain" description="PHD-type" evidence="10">
    <location>
        <begin position="129"/>
        <end position="185"/>
    </location>
</feature>
<feature type="compositionally biased region" description="Low complexity" evidence="9">
    <location>
        <begin position="216"/>
        <end position="249"/>
    </location>
</feature>
<feature type="compositionally biased region" description="Basic and acidic residues" evidence="9">
    <location>
        <begin position="103"/>
        <end position="113"/>
    </location>
</feature>
<dbReference type="InterPro" id="IPR039054">
    <property type="entry name" value="Int12_PHD"/>
</dbReference>
<sequence length="285" mass="30535">MELDPLFVRGLRLLHSRSRDSVDQLRALLEEVRQRTGRAGGKLSPVNRSPRSTPGPTGRPDTLPIKRGLDKIKEDIGEFGSKRARVESPVAFKSHTPSPTMSRDSDGSKKSEDSDLNDTAGLEMDFMDQLACVVCRNIGVSTGNQLIECAECGNLYHQECHRPAITEQERGDTRSVWLCSSCRDQQQPATGSSLASGSRPAPGVSLLKTKVSSKPLGSLHMSKSSMSSGKGHKSSGSGRSVPGSPSSAKAGGGAAPPPNSMVSAERRMQLMKKKAAAKLNEKRKN</sequence>
<organism evidence="11 12">
    <name type="scientific">Amphibalanus amphitrite</name>
    <name type="common">Striped barnacle</name>
    <name type="synonym">Balanus amphitrite</name>
    <dbReference type="NCBI Taxonomy" id="1232801"/>
    <lineage>
        <taxon>Eukaryota</taxon>
        <taxon>Metazoa</taxon>
        <taxon>Ecdysozoa</taxon>
        <taxon>Arthropoda</taxon>
        <taxon>Crustacea</taxon>
        <taxon>Multicrustacea</taxon>
        <taxon>Cirripedia</taxon>
        <taxon>Thoracica</taxon>
        <taxon>Thoracicalcarea</taxon>
        <taxon>Balanomorpha</taxon>
        <taxon>Balanoidea</taxon>
        <taxon>Balanidae</taxon>
        <taxon>Amphibalaninae</taxon>
        <taxon>Amphibalanus</taxon>
    </lineage>
</organism>
<evidence type="ECO:0000256" key="9">
    <source>
        <dbReference type="SAM" id="MobiDB-lite"/>
    </source>
</evidence>
<evidence type="ECO:0000256" key="3">
    <source>
        <dbReference type="ARBA" id="ARBA00016814"/>
    </source>
</evidence>
<dbReference type="GO" id="GO:0032039">
    <property type="term" value="C:integrator complex"/>
    <property type="evidence" value="ECO:0007669"/>
    <property type="project" value="UniProtKB-ARBA"/>
</dbReference>
<keyword evidence="4" id="KW-0479">Metal-binding</keyword>
<dbReference type="GO" id="GO:0160240">
    <property type="term" value="P:RNA polymerase II transcription initiation surveillance"/>
    <property type="evidence" value="ECO:0007669"/>
    <property type="project" value="UniProtKB-ARBA"/>
</dbReference>
<dbReference type="SUPFAM" id="SSF57903">
    <property type="entry name" value="FYVE/PHD zinc finger"/>
    <property type="match status" value="1"/>
</dbReference>
<name>A0A6A4VL62_AMPAM</name>
<dbReference type="GO" id="GO:0008270">
    <property type="term" value="F:zinc ion binding"/>
    <property type="evidence" value="ECO:0007669"/>
    <property type="project" value="UniProtKB-KW"/>
</dbReference>
<keyword evidence="5 8" id="KW-0863">Zinc-finger</keyword>
<evidence type="ECO:0000313" key="12">
    <source>
        <dbReference type="Proteomes" id="UP000440578"/>
    </source>
</evidence>
<evidence type="ECO:0000256" key="2">
    <source>
        <dbReference type="ARBA" id="ARBA00006009"/>
    </source>
</evidence>
<evidence type="ECO:0000313" key="11">
    <source>
        <dbReference type="EMBL" id="KAF0295256.1"/>
    </source>
</evidence>
<dbReference type="OrthoDB" id="5846437at2759"/>
<evidence type="ECO:0000256" key="6">
    <source>
        <dbReference type="ARBA" id="ARBA00022833"/>
    </source>
</evidence>
<dbReference type="GO" id="GO:0160232">
    <property type="term" value="C:INTAC complex"/>
    <property type="evidence" value="ECO:0007669"/>
    <property type="project" value="UniProtKB-ARBA"/>
</dbReference>
<feature type="compositionally biased region" description="Basic residues" evidence="9">
    <location>
        <begin position="269"/>
        <end position="278"/>
    </location>
</feature>
<dbReference type="InterPro" id="IPR019786">
    <property type="entry name" value="Zinc_finger_PHD-type_CS"/>
</dbReference>
<comment type="subcellular location">
    <subcellularLocation>
        <location evidence="1">Nucleus</location>
    </subcellularLocation>
</comment>
<dbReference type="AlphaFoldDB" id="A0A6A4VL62"/>
<comment type="similarity">
    <text evidence="2">Belongs to the Integrator subunit 12 family.</text>
</comment>
<feature type="compositionally biased region" description="Polar residues" evidence="9">
    <location>
        <begin position="46"/>
        <end position="55"/>
    </location>
</feature>
<dbReference type="EMBL" id="VIIS01001630">
    <property type="protein sequence ID" value="KAF0295256.1"/>
    <property type="molecule type" value="Genomic_DNA"/>
</dbReference>
<evidence type="ECO:0000256" key="7">
    <source>
        <dbReference type="ARBA" id="ARBA00023242"/>
    </source>
</evidence>
<dbReference type="FunFam" id="3.30.40.10:FF:000101">
    <property type="entry name" value="Integrator complex subunit 12"/>
    <property type="match status" value="1"/>
</dbReference>
<evidence type="ECO:0000259" key="10">
    <source>
        <dbReference type="PROSITE" id="PS50016"/>
    </source>
</evidence>
<dbReference type="CDD" id="cd15501">
    <property type="entry name" value="PHD_Int12"/>
    <property type="match status" value="1"/>
</dbReference>
<dbReference type="InterPro" id="IPR051776">
    <property type="entry name" value="Integrator_subunit_12"/>
</dbReference>
<reference evidence="11 12" key="1">
    <citation type="submission" date="2019-07" db="EMBL/GenBank/DDBJ databases">
        <title>Draft genome assembly of a fouling barnacle, Amphibalanus amphitrite (Darwin, 1854): The first reference genome for Thecostraca.</title>
        <authorList>
            <person name="Kim W."/>
        </authorList>
    </citation>
    <scope>NUCLEOTIDE SEQUENCE [LARGE SCALE GENOMIC DNA]</scope>
    <source>
        <strain evidence="11">SNU_AA5</strain>
        <tissue evidence="11">Soma without cirri and trophi</tissue>
    </source>
</reference>
<feature type="compositionally biased region" description="Basic and acidic residues" evidence="9">
    <location>
        <begin position="67"/>
        <end position="86"/>
    </location>
</feature>
<dbReference type="Proteomes" id="UP000440578">
    <property type="component" value="Unassembled WGS sequence"/>
</dbReference>
<feature type="region of interest" description="Disordered" evidence="9">
    <location>
        <begin position="33"/>
        <end position="117"/>
    </location>
</feature>
<keyword evidence="12" id="KW-1185">Reference proteome</keyword>
<dbReference type="InterPro" id="IPR001965">
    <property type="entry name" value="Znf_PHD"/>
</dbReference>
<dbReference type="Pfam" id="PF00628">
    <property type="entry name" value="PHD"/>
    <property type="match status" value="1"/>
</dbReference>
<evidence type="ECO:0000256" key="8">
    <source>
        <dbReference type="PROSITE-ProRule" id="PRU00146"/>
    </source>
</evidence>
<dbReference type="GO" id="GO:0034472">
    <property type="term" value="P:snRNA 3'-end processing"/>
    <property type="evidence" value="ECO:0007669"/>
    <property type="project" value="TreeGrafter"/>
</dbReference>
<dbReference type="PROSITE" id="PS01359">
    <property type="entry name" value="ZF_PHD_1"/>
    <property type="match status" value="1"/>
</dbReference>
<protein>
    <recommendedName>
        <fullName evidence="3">Integrator complex subunit 12</fullName>
    </recommendedName>
</protein>
<dbReference type="InterPro" id="IPR013083">
    <property type="entry name" value="Znf_RING/FYVE/PHD"/>
</dbReference>
<keyword evidence="6" id="KW-0862">Zinc</keyword>
<feature type="region of interest" description="Disordered" evidence="9">
    <location>
        <begin position="210"/>
        <end position="285"/>
    </location>
</feature>
<evidence type="ECO:0000256" key="4">
    <source>
        <dbReference type="ARBA" id="ARBA00022723"/>
    </source>
</evidence>
<evidence type="ECO:0000256" key="1">
    <source>
        <dbReference type="ARBA" id="ARBA00004123"/>
    </source>
</evidence>
<dbReference type="PANTHER" id="PTHR13415:SF2">
    <property type="entry name" value="INTEGRATOR COMPLEX SUBUNIT 12"/>
    <property type="match status" value="1"/>
</dbReference>
<comment type="caution">
    <text evidence="11">The sequence shown here is derived from an EMBL/GenBank/DDBJ whole genome shotgun (WGS) entry which is preliminary data.</text>
</comment>
<dbReference type="InterPro" id="IPR019787">
    <property type="entry name" value="Znf_PHD-finger"/>
</dbReference>
<proteinExistence type="inferred from homology"/>
<dbReference type="PROSITE" id="PS50016">
    <property type="entry name" value="ZF_PHD_2"/>
    <property type="match status" value="1"/>
</dbReference>
<dbReference type="SMART" id="SM00249">
    <property type="entry name" value="PHD"/>
    <property type="match status" value="1"/>
</dbReference>
<keyword evidence="7" id="KW-0539">Nucleus</keyword>
<gene>
    <name evidence="11" type="primary">INTS12</name>
    <name evidence="11" type="ORF">FJT64_007184</name>
</gene>
<dbReference type="InterPro" id="IPR011011">
    <property type="entry name" value="Znf_FYVE_PHD"/>
</dbReference>
<dbReference type="Gene3D" id="3.30.40.10">
    <property type="entry name" value="Zinc/RING finger domain, C3HC4 (zinc finger)"/>
    <property type="match status" value="1"/>
</dbReference>